<evidence type="ECO:0000256" key="3">
    <source>
        <dbReference type="ARBA" id="ARBA00022729"/>
    </source>
</evidence>
<evidence type="ECO:0000256" key="4">
    <source>
        <dbReference type="ARBA" id="ARBA00023136"/>
    </source>
</evidence>
<dbReference type="InterPro" id="IPR033985">
    <property type="entry name" value="SusD-like_N"/>
</dbReference>
<dbReference type="AlphaFoldDB" id="A0A7X8XYG0"/>
<dbReference type="Proteomes" id="UP000585050">
    <property type="component" value="Unassembled WGS sequence"/>
</dbReference>
<organism evidence="8 9">
    <name type="scientific">Flammeovirga agarivorans</name>
    <dbReference type="NCBI Taxonomy" id="2726742"/>
    <lineage>
        <taxon>Bacteria</taxon>
        <taxon>Pseudomonadati</taxon>
        <taxon>Bacteroidota</taxon>
        <taxon>Cytophagia</taxon>
        <taxon>Cytophagales</taxon>
        <taxon>Flammeovirgaceae</taxon>
        <taxon>Flammeovirga</taxon>
    </lineage>
</organism>
<dbReference type="EMBL" id="JABAIL010000009">
    <property type="protein sequence ID" value="NLR94083.1"/>
    <property type="molecule type" value="Genomic_DNA"/>
</dbReference>
<evidence type="ECO:0000256" key="2">
    <source>
        <dbReference type="ARBA" id="ARBA00006275"/>
    </source>
</evidence>
<dbReference type="InterPro" id="IPR012944">
    <property type="entry name" value="SusD_RagB_dom"/>
</dbReference>
<evidence type="ECO:0000256" key="5">
    <source>
        <dbReference type="ARBA" id="ARBA00023237"/>
    </source>
</evidence>
<name>A0A7X8XYG0_9BACT</name>
<keyword evidence="5" id="KW-0998">Cell outer membrane</keyword>
<evidence type="ECO:0000259" key="6">
    <source>
        <dbReference type="Pfam" id="PF07980"/>
    </source>
</evidence>
<protein>
    <submittedName>
        <fullName evidence="8">RagB/SusD family nutrient uptake outer membrane protein</fullName>
    </submittedName>
</protein>
<proteinExistence type="inferred from homology"/>
<accession>A0A7X8XYG0</accession>
<evidence type="ECO:0000256" key="1">
    <source>
        <dbReference type="ARBA" id="ARBA00004442"/>
    </source>
</evidence>
<dbReference type="SUPFAM" id="SSF48452">
    <property type="entry name" value="TPR-like"/>
    <property type="match status" value="1"/>
</dbReference>
<dbReference type="InterPro" id="IPR011990">
    <property type="entry name" value="TPR-like_helical_dom_sf"/>
</dbReference>
<gene>
    <name evidence="8" type="ORF">HGP29_22970</name>
</gene>
<dbReference type="Pfam" id="PF07980">
    <property type="entry name" value="SusD_RagB"/>
    <property type="match status" value="1"/>
</dbReference>
<keyword evidence="9" id="KW-1185">Reference proteome</keyword>
<dbReference type="RefSeq" id="WP_168884794.1">
    <property type="nucleotide sequence ID" value="NZ_JABAIL010000009.1"/>
</dbReference>
<comment type="subcellular location">
    <subcellularLocation>
        <location evidence="1">Cell outer membrane</location>
    </subcellularLocation>
</comment>
<sequence>MIGFSSCESYLDGVEESIVTDEDIFSNYNDFRAHLDYGYKGLFNYHLYKQNTAVSTVSDQFQCPSNTAWQDYAQYVNTGNYDNSAGAFEVGWEKGNGYGEASTFYNAMTALRVVNNVIEQAEVSTAITESQKKDLSGQAYFLRAFFHFELIKRYGGIHYIDRVYEVDEDLDFERLSYEETTQRIIQDCDIAIGLLSKSRSGPNYGRATATMAQFLKGMALLYDASPTMNIANGYGEEYNEEKCRVAAIEIANTLQMADEAGLSLVNGTTFEKYREIFYSRNNVASRECIFPLIQKNFITYGSTLKQLYIPRSFGLSNNRYTLATHNLVRSFETTNGLAIEDDPEYDPQNPYENRDPRLSYSVLYHGHSHGIDGKGEPRVLDFSYDSEGNSDLNGIDIRGAGPDIVTGYYMRKFWPETANPWQQDGNYYMNWNYMRLTQVYLDYAEAVNEAYGPYGTADGYSLTAVDAINIVRERVGMPAVNAMYLTDKATFRKRIWNERNVELNGEFQRWFDMRRWHIAHLRENKEIKGMHIVRDNTTGKETFTVVDVTGTTRVFEEKHYWYPFSRDVIFMTEKFKQNPGW</sequence>
<keyword evidence="3" id="KW-0732">Signal</keyword>
<evidence type="ECO:0000259" key="7">
    <source>
        <dbReference type="Pfam" id="PF14322"/>
    </source>
</evidence>
<dbReference type="GO" id="GO:0009279">
    <property type="term" value="C:cell outer membrane"/>
    <property type="evidence" value="ECO:0007669"/>
    <property type="project" value="UniProtKB-SubCell"/>
</dbReference>
<feature type="domain" description="RagB/SusD" evidence="6">
    <location>
        <begin position="323"/>
        <end position="581"/>
    </location>
</feature>
<feature type="domain" description="SusD-like N-terminal" evidence="7">
    <location>
        <begin position="29"/>
        <end position="200"/>
    </location>
</feature>
<keyword evidence="4" id="KW-0472">Membrane</keyword>
<comment type="caution">
    <text evidence="8">The sequence shown here is derived from an EMBL/GenBank/DDBJ whole genome shotgun (WGS) entry which is preliminary data.</text>
</comment>
<dbReference type="Gene3D" id="1.25.40.390">
    <property type="match status" value="1"/>
</dbReference>
<evidence type="ECO:0000313" key="9">
    <source>
        <dbReference type="Proteomes" id="UP000585050"/>
    </source>
</evidence>
<evidence type="ECO:0000313" key="8">
    <source>
        <dbReference type="EMBL" id="NLR94083.1"/>
    </source>
</evidence>
<comment type="similarity">
    <text evidence="2">Belongs to the SusD family.</text>
</comment>
<dbReference type="Pfam" id="PF14322">
    <property type="entry name" value="SusD-like_3"/>
    <property type="match status" value="1"/>
</dbReference>
<reference evidence="8 9" key="1">
    <citation type="submission" date="2020-04" db="EMBL/GenBank/DDBJ databases">
        <title>Flammeovirga sp. SR4, a novel species isolated from seawater.</title>
        <authorList>
            <person name="Wang X."/>
        </authorList>
    </citation>
    <scope>NUCLEOTIDE SEQUENCE [LARGE SCALE GENOMIC DNA]</scope>
    <source>
        <strain evidence="8 9">SR4</strain>
    </source>
</reference>